<reference evidence="7" key="2">
    <citation type="journal article" date="2022" name="Hortic Res">
        <title>The genome of Dioscorea zingiberensis sheds light on the biosynthesis, origin and evolution of the medicinally important diosgenin saponins.</title>
        <authorList>
            <person name="Li Y."/>
            <person name="Tan C."/>
            <person name="Li Z."/>
            <person name="Guo J."/>
            <person name="Li S."/>
            <person name="Chen X."/>
            <person name="Wang C."/>
            <person name="Dai X."/>
            <person name="Yang H."/>
            <person name="Song W."/>
            <person name="Hou L."/>
            <person name="Xu J."/>
            <person name="Tong Z."/>
            <person name="Xu A."/>
            <person name="Yuan X."/>
            <person name="Wang W."/>
            <person name="Yang Q."/>
            <person name="Chen L."/>
            <person name="Sun Z."/>
            <person name="Wang K."/>
            <person name="Pan B."/>
            <person name="Chen J."/>
            <person name="Bao Y."/>
            <person name="Liu F."/>
            <person name="Qi X."/>
            <person name="Gang D.R."/>
            <person name="Wen J."/>
            <person name="Li J."/>
        </authorList>
    </citation>
    <scope>NUCLEOTIDE SEQUENCE</scope>
    <source>
        <strain evidence="7">Dzin_1.0</strain>
    </source>
</reference>
<evidence type="ECO:0000259" key="6">
    <source>
        <dbReference type="Pfam" id="PF16135"/>
    </source>
</evidence>
<dbReference type="GO" id="GO:0005634">
    <property type="term" value="C:nucleus"/>
    <property type="evidence" value="ECO:0007669"/>
    <property type="project" value="UniProtKB-SubCell"/>
</dbReference>
<organism evidence="7 8">
    <name type="scientific">Dioscorea zingiberensis</name>
    <dbReference type="NCBI Taxonomy" id="325984"/>
    <lineage>
        <taxon>Eukaryota</taxon>
        <taxon>Viridiplantae</taxon>
        <taxon>Streptophyta</taxon>
        <taxon>Embryophyta</taxon>
        <taxon>Tracheophyta</taxon>
        <taxon>Spermatophyta</taxon>
        <taxon>Magnoliopsida</taxon>
        <taxon>Liliopsida</taxon>
        <taxon>Dioscoreales</taxon>
        <taxon>Dioscoreaceae</taxon>
        <taxon>Dioscorea</taxon>
    </lineage>
</organism>
<comment type="subcellular location">
    <subcellularLocation>
        <location evidence="1 4">Nucleus</location>
    </subcellularLocation>
</comment>
<evidence type="ECO:0000256" key="3">
    <source>
        <dbReference type="ARBA" id="ARBA00023242"/>
    </source>
</evidence>
<dbReference type="Proteomes" id="UP001085076">
    <property type="component" value="Miscellaneous, Linkage group lg05"/>
</dbReference>
<comment type="similarity">
    <text evidence="2 4">Belongs to the Ninja family.</text>
</comment>
<dbReference type="GO" id="GO:0045892">
    <property type="term" value="P:negative regulation of DNA-templated transcription"/>
    <property type="evidence" value="ECO:0007669"/>
    <property type="project" value="TreeGrafter"/>
</dbReference>
<keyword evidence="3 4" id="KW-0539">Nucleus</keyword>
<name>A0A9D5CI09_9LILI</name>
<feature type="compositionally biased region" description="Low complexity" evidence="5">
    <location>
        <begin position="100"/>
        <end position="129"/>
    </location>
</feature>
<dbReference type="PANTHER" id="PTHR31413">
    <property type="entry name" value="AFP HOMOLOG 2"/>
    <property type="match status" value="1"/>
</dbReference>
<keyword evidence="8" id="KW-1185">Reference proteome</keyword>
<evidence type="ECO:0000256" key="4">
    <source>
        <dbReference type="RuleBase" id="RU369029"/>
    </source>
</evidence>
<evidence type="ECO:0000256" key="5">
    <source>
        <dbReference type="SAM" id="MobiDB-lite"/>
    </source>
</evidence>
<feature type="region of interest" description="Disordered" evidence="5">
    <location>
        <begin position="1"/>
        <end position="43"/>
    </location>
</feature>
<dbReference type="GO" id="GO:0007165">
    <property type="term" value="P:signal transduction"/>
    <property type="evidence" value="ECO:0007669"/>
    <property type="project" value="InterPro"/>
</dbReference>
<evidence type="ECO:0000256" key="1">
    <source>
        <dbReference type="ARBA" id="ARBA00004123"/>
    </source>
</evidence>
<comment type="function">
    <text evidence="4">Acts as a negative regulator of abscisic acid (ABA) response.</text>
</comment>
<reference evidence="7" key="1">
    <citation type="submission" date="2021-03" db="EMBL/GenBank/DDBJ databases">
        <authorList>
            <person name="Li Z."/>
            <person name="Yang C."/>
        </authorList>
    </citation>
    <scope>NUCLEOTIDE SEQUENCE</scope>
    <source>
        <strain evidence="7">Dzin_1.0</strain>
        <tissue evidence="7">Leaf</tissue>
    </source>
</reference>
<evidence type="ECO:0000313" key="8">
    <source>
        <dbReference type="Proteomes" id="UP001085076"/>
    </source>
</evidence>
<feature type="region of interest" description="Disordered" evidence="5">
    <location>
        <begin position="98"/>
        <end position="145"/>
    </location>
</feature>
<feature type="domain" description="Tify" evidence="6">
    <location>
        <begin position="202"/>
        <end position="233"/>
    </location>
</feature>
<comment type="caution">
    <text evidence="7">The sequence shown here is derived from an EMBL/GenBank/DDBJ whole genome shotgun (WGS) entry which is preliminary data.</text>
</comment>
<protein>
    <recommendedName>
        <fullName evidence="4">Ninja-family protein</fullName>
    </recommendedName>
    <alternativeName>
        <fullName evidence="4">ABI-binding protein</fullName>
    </alternativeName>
</protein>
<dbReference type="PANTHER" id="PTHR31413:SF31">
    <property type="entry name" value="NINJA-FAMILY PROTEIN AFP3"/>
    <property type="match status" value="1"/>
</dbReference>
<evidence type="ECO:0000313" key="7">
    <source>
        <dbReference type="EMBL" id="KAJ0972490.1"/>
    </source>
</evidence>
<dbReference type="InterPro" id="IPR031307">
    <property type="entry name" value="Ninja_fam"/>
</dbReference>
<proteinExistence type="inferred from homology"/>
<gene>
    <name evidence="7" type="ORF">J5N97_020449</name>
</gene>
<accession>A0A9D5CI09</accession>
<dbReference type="Pfam" id="PF16135">
    <property type="entry name" value="TDBD"/>
    <property type="match status" value="1"/>
</dbReference>
<dbReference type="OrthoDB" id="667358at2759"/>
<dbReference type="AlphaFoldDB" id="A0A9D5CI09"/>
<feature type="compositionally biased region" description="Basic and acidic residues" evidence="5">
    <location>
        <begin position="32"/>
        <end position="43"/>
    </location>
</feature>
<evidence type="ECO:0000256" key="2">
    <source>
        <dbReference type="ARBA" id="ARBA00006081"/>
    </source>
</evidence>
<dbReference type="EMBL" id="JAGGNH010000005">
    <property type="protein sequence ID" value="KAJ0972490.1"/>
    <property type="molecule type" value="Genomic_DNA"/>
</dbReference>
<sequence>MADRKRFQFADPDSGAELELSLGPSKATSKQSGREEKKRKKEEQWAVHRKGWEYYWSPWYGYGAQYMPFGNAFGHPQAMPCWPPATFMPNVFPAPFTLPQTSSESSGSDDQFSTSSIQYTEGSRSSGSSKKSDARSRQVSMVGSTKGKGEINYKERFVSCKALRAEQAASFVRMPCVLTTGNGPQGRTIVGFLNRYCDKEISIVCVCHGTCFSPAEFVKHAGGADVSNPLRQIIVVPS</sequence>
<dbReference type="InterPro" id="IPR032308">
    <property type="entry name" value="TDBD"/>
</dbReference>